<keyword evidence="5 14" id="KW-0812">Transmembrane</keyword>
<evidence type="ECO:0000256" key="1">
    <source>
        <dbReference type="ARBA" id="ARBA00004651"/>
    </source>
</evidence>
<evidence type="ECO:0000256" key="5">
    <source>
        <dbReference type="ARBA" id="ARBA00022692"/>
    </source>
</evidence>
<feature type="transmembrane region" description="Helical" evidence="14">
    <location>
        <begin position="115"/>
        <end position="135"/>
    </location>
</feature>
<comment type="subcellular location">
    <subcellularLocation>
        <location evidence="1">Cell membrane</location>
        <topology evidence="1">Multi-pass membrane protein</topology>
    </subcellularLocation>
</comment>
<reference evidence="15" key="1">
    <citation type="submission" date="2019-02" db="EMBL/GenBank/DDBJ databases">
        <authorList>
            <person name="Gruber-Vodicka R. H."/>
            <person name="Seah K. B. B."/>
        </authorList>
    </citation>
    <scope>NUCLEOTIDE SEQUENCE</scope>
    <source>
        <strain evidence="15">BECK_BY1</strain>
    </source>
</reference>
<feature type="transmembrane region" description="Helical" evidence="14">
    <location>
        <begin position="342"/>
        <end position="362"/>
    </location>
</feature>
<evidence type="ECO:0000256" key="14">
    <source>
        <dbReference type="SAM" id="Phobius"/>
    </source>
</evidence>
<evidence type="ECO:0000256" key="11">
    <source>
        <dbReference type="ARBA" id="ARBA00023201"/>
    </source>
</evidence>
<evidence type="ECO:0000256" key="10">
    <source>
        <dbReference type="ARBA" id="ARBA00023136"/>
    </source>
</evidence>
<comment type="catalytic activity">
    <reaction evidence="12">
        <text>L-proline(in) + Na(+)(in) = L-proline(out) + Na(+)(out)</text>
        <dbReference type="Rhea" id="RHEA:28967"/>
        <dbReference type="ChEBI" id="CHEBI:29101"/>
        <dbReference type="ChEBI" id="CHEBI:60039"/>
    </reaction>
</comment>
<gene>
    <name evidence="15" type="ORF">BECKTUN1418D_GA0071000_11216</name>
</gene>
<evidence type="ECO:0000256" key="12">
    <source>
        <dbReference type="ARBA" id="ARBA00033708"/>
    </source>
</evidence>
<keyword evidence="7 14" id="KW-1133">Transmembrane helix</keyword>
<dbReference type="InterPro" id="IPR038377">
    <property type="entry name" value="Na/Glc_symporter_sf"/>
</dbReference>
<dbReference type="PROSITE" id="PS50283">
    <property type="entry name" value="NA_SOLUT_SYMP_3"/>
    <property type="match status" value="1"/>
</dbReference>
<sequence length="445" mass="48692">MIDQIVIVISILAFLGIGFLFRSKTRSETVAEFTTNRDRLSWFPITAGISMTFVGGAAILNMASLSYTFGWYTLIDPASLLLGVLIVIFFIDVYRNDQGTTMADFLSGTSKKLSYLVGLITSLVFILIVAAQFVALSKLLLPFFPQVPQWAMIVILSTGIFSYVFFGGFTSVTKTDILQFFFIALFLLIPIILFVAFKTGATFEPQAVQYETMPVNLFILLGMPLLFIPLSQDINIRAKSARNKRHAVLGLLLGGIMYSSIVIASSFIGIYLKKSGINLADPEMAYTTFFQTHFEAIGIFAVLAALAAIVSSMDSYALNAISSVSKDLLGEKFGEPSMGKRASIRISGIAVFVIALSVALFFQQILALILLSLLIYVSVLLPIALARRLAVPDRYVFWSSVIAIAAIIGMEVAGFETYPKLLMYPSIGIILNGIGLLISKLEKIK</sequence>
<keyword evidence="11" id="KW-0739">Sodium transport</keyword>
<dbReference type="InterPro" id="IPR001734">
    <property type="entry name" value="Na/solute_symporter"/>
</dbReference>
<dbReference type="PANTHER" id="PTHR48086:SF3">
    <property type="entry name" value="SODIUM_PROLINE SYMPORTER"/>
    <property type="match status" value="1"/>
</dbReference>
<keyword evidence="9" id="KW-0406">Ion transport</keyword>
<keyword evidence="10 14" id="KW-0472">Membrane</keyword>
<dbReference type="GO" id="GO:0015293">
    <property type="term" value="F:symporter activity"/>
    <property type="evidence" value="ECO:0007669"/>
    <property type="project" value="UniProtKB-KW"/>
</dbReference>
<feature type="transmembrane region" description="Helical" evidence="14">
    <location>
        <begin position="395"/>
        <end position="415"/>
    </location>
</feature>
<dbReference type="Gene3D" id="1.20.1730.10">
    <property type="entry name" value="Sodium/glucose cotransporter"/>
    <property type="match status" value="1"/>
</dbReference>
<feature type="transmembrane region" description="Helical" evidence="14">
    <location>
        <begin position="69"/>
        <end position="94"/>
    </location>
</feature>
<name>A0A451A2V1_9GAMM</name>
<keyword evidence="6" id="KW-0769">Symport</keyword>
<evidence type="ECO:0000256" key="6">
    <source>
        <dbReference type="ARBA" id="ARBA00022847"/>
    </source>
</evidence>
<evidence type="ECO:0000256" key="8">
    <source>
        <dbReference type="ARBA" id="ARBA00023053"/>
    </source>
</evidence>
<feature type="transmembrane region" description="Helical" evidence="14">
    <location>
        <begin position="178"/>
        <end position="197"/>
    </location>
</feature>
<feature type="transmembrane region" description="Helical" evidence="14">
    <location>
        <begin position="421"/>
        <end position="439"/>
    </location>
</feature>
<keyword evidence="3" id="KW-0813">Transport</keyword>
<feature type="transmembrane region" description="Helical" evidence="14">
    <location>
        <begin position="42"/>
        <end position="63"/>
    </location>
</feature>
<dbReference type="Pfam" id="PF00474">
    <property type="entry name" value="SSF"/>
    <property type="match status" value="1"/>
</dbReference>
<evidence type="ECO:0000256" key="3">
    <source>
        <dbReference type="ARBA" id="ARBA00022448"/>
    </source>
</evidence>
<feature type="transmembrane region" description="Helical" evidence="14">
    <location>
        <begin position="296"/>
        <end position="321"/>
    </location>
</feature>
<dbReference type="PANTHER" id="PTHR48086">
    <property type="entry name" value="SODIUM/PROLINE SYMPORTER-RELATED"/>
    <property type="match status" value="1"/>
</dbReference>
<feature type="transmembrane region" description="Helical" evidence="14">
    <location>
        <begin position="217"/>
        <end position="236"/>
    </location>
</feature>
<evidence type="ECO:0000256" key="7">
    <source>
        <dbReference type="ARBA" id="ARBA00022989"/>
    </source>
</evidence>
<feature type="transmembrane region" description="Helical" evidence="14">
    <location>
        <begin position="6"/>
        <end position="21"/>
    </location>
</feature>
<feature type="transmembrane region" description="Helical" evidence="14">
    <location>
        <begin position="368"/>
        <end position="386"/>
    </location>
</feature>
<accession>A0A451A2V1</accession>
<evidence type="ECO:0000256" key="4">
    <source>
        <dbReference type="ARBA" id="ARBA00022475"/>
    </source>
</evidence>
<evidence type="ECO:0000256" key="9">
    <source>
        <dbReference type="ARBA" id="ARBA00023065"/>
    </source>
</evidence>
<evidence type="ECO:0000256" key="13">
    <source>
        <dbReference type="RuleBase" id="RU362091"/>
    </source>
</evidence>
<proteinExistence type="inferred from homology"/>
<protein>
    <submittedName>
        <fullName evidence="15">Na+/proline symporter</fullName>
    </submittedName>
</protein>
<feature type="transmembrane region" description="Helical" evidence="14">
    <location>
        <begin position="248"/>
        <end position="272"/>
    </location>
</feature>
<keyword evidence="4" id="KW-1003">Cell membrane</keyword>
<dbReference type="GO" id="GO:0005886">
    <property type="term" value="C:plasma membrane"/>
    <property type="evidence" value="ECO:0007669"/>
    <property type="project" value="UniProtKB-SubCell"/>
</dbReference>
<organism evidence="15">
    <name type="scientific">Candidatus Kentrum sp. TUN</name>
    <dbReference type="NCBI Taxonomy" id="2126343"/>
    <lineage>
        <taxon>Bacteria</taxon>
        <taxon>Pseudomonadati</taxon>
        <taxon>Pseudomonadota</taxon>
        <taxon>Gammaproteobacteria</taxon>
        <taxon>Candidatus Kentrum</taxon>
    </lineage>
</organism>
<dbReference type="GO" id="GO:0006814">
    <property type="term" value="P:sodium ion transport"/>
    <property type="evidence" value="ECO:0007669"/>
    <property type="project" value="UniProtKB-KW"/>
</dbReference>
<dbReference type="EMBL" id="CAADFX010000121">
    <property type="protein sequence ID" value="VFK60347.1"/>
    <property type="molecule type" value="Genomic_DNA"/>
</dbReference>
<evidence type="ECO:0000313" key="15">
    <source>
        <dbReference type="EMBL" id="VFK60347.1"/>
    </source>
</evidence>
<evidence type="ECO:0000256" key="2">
    <source>
        <dbReference type="ARBA" id="ARBA00006434"/>
    </source>
</evidence>
<comment type="similarity">
    <text evidence="2 13">Belongs to the sodium:solute symporter (SSF) (TC 2.A.21) family.</text>
</comment>
<keyword evidence="8" id="KW-0915">Sodium</keyword>
<dbReference type="AlphaFoldDB" id="A0A451A2V1"/>
<feature type="transmembrane region" description="Helical" evidence="14">
    <location>
        <begin position="147"/>
        <end position="166"/>
    </location>
</feature>
<dbReference type="InterPro" id="IPR050277">
    <property type="entry name" value="Sodium:Solute_Symporter"/>
</dbReference>